<dbReference type="GO" id="GO:0003677">
    <property type="term" value="F:DNA binding"/>
    <property type="evidence" value="ECO:0007669"/>
    <property type="project" value="UniProtKB-KW"/>
</dbReference>
<keyword evidence="4" id="KW-0238">DNA-binding</keyword>
<dbReference type="InterPro" id="IPR001005">
    <property type="entry name" value="SANT/Myb"/>
</dbReference>
<comment type="subcellular location">
    <subcellularLocation>
        <location evidence="1">Nucleus</location>
    </subcellularLocation>
</comment>
<evidence type="ECO:0000256" key="2">
    <source>
        <dbReference type="ARBA" id="ARBA00022737"/>
    </source>
</evidence>
<dbReference type="InterPro" id="IPR036249">
    <property type="entry name" value="Thioredoxin-like_sf"/>
</dbReference>
<dbReference type="Gene3D" id="3.40.30.10">
    <property type="entry name" value="Glutaredoxin"/>
    <property type="match status" value="1"/>
</dbReference>
<evidence type="ECO:0000256" key="7">
    <source>
        <dbReference type="SAM" id="Coils"/>
    </source>
</evidence>
<dbReference type="CDD" id="cd02989">
    <property type="entry name" value="Phd_like_TxnDC9"/>
    <property type="match status" value="1"/>
</dbReference>
<feature type="compositionally biased region" description="Polar residues" evidence="8">
    <location>
        <begin position="561"/>
        <end position="573"/>
    </location>
</feature>
<dbReference type="GO" id="GO:0010468">
    <property type="term" value="P:regulation of gene expression"/>
    <property type="evidence" value="ECO:0007669"/>
    <property type="project" value="UniProtKB-ARBA"/>
</dbReference>
<dbReference type="InterPro" id="IPR044822">
    <property type="entry name" value="Myb_DNA-bind_4"/>
</dbReference>
<dbReference type="Proteomes" id="UP000824120">
    <property type="component" value="Chromosome 11"/>
</dbReference>
<accession>A0A9J5WF46</accession>
<feature type="coiled-coil region" evidence="7">
    <location>
        <begin position="376"/>
        <end position="418"/>
    </location>
</feature>
<keyword evidence="3" id="KW-0805">Transcription regulation</keyword>
<evidence type="ECO:0000259" key="9">
    <source>
        <dbReference type="PROSITE" id="PS50090"/>
    </source>
</evidence>
<evidence type="ECO:0000256" key="8">
    <source>
        <dbReference type="SAM" id="MobiDB-lite"/>
    </source>
</evidence>
<reference evidence="10 11" key="1">
    <citation type="submission" date="2020-09" db="EMBL/GenBank/DDBJ databases">
        <title>De no assembly of potato wild relative species, Solanum commersonii.</title>
        <authorList>
            <person name="Cho K."/>
        </authorList>
    </citation>
    <scope>NUCLEOTIDE SEQUENCE [LARGE SCALE GENOMIC DNA]</scope>
    <source>
        <strain evidence="10">LZ3.2</strain>
        <tissue evidence="10">Leaf</tissue>
    </source>
</reference>
<name>A0A9J5WF46_SOLCO</name>
<dbReference type="EMBL" id="JACXVP010000011">
    <property type="protein sequence ID" value="KAG5574379.1"/>
    <property type="molecule type" value="Genomic_DNA"/>
</dbReference>
<evidence type="ECO:0000256" key="3">
    <source>
        <dbReference type="ARBA" id="ARBA00023015"/>
    </source>
</evidence>
<evidence type="ECO:0000256" key="6">
    <source>
        <dbReference type="ARBA" id="ARBA00023242"/>
    </source>
</evidence>
<dbReference type="InterPro" id="IPR013766">
    <property type="entry name" value="Thioredoxin_domain"/>
</dbReference>
<protein>
    <recommendedName>
        <fullName evidence="9">Myb-like domain-containing protein</fullName>
    </recommendedName>
</protein>
<feature type="coiled-coil region" evidence="7">
    <location>
        <begin position="167"/>
        <end position="232"/>
    </location>
</feature>
<dbReference type="Pfam" id="PF00085">
    <property type="entry name" value="Thioredoxin"/>
    <property type="match status" value="1"/>
</dbReference>
<keyword evidence="2" id="KW-0677">Repeat</keyword>
<comment type="caution">
    <text evidence="10">The sequence shown here is derived from an EMBL/GenBank/DDBJ whole genome shotgun (WGS) entry which is preliminary data.</text>
</comment>
<proteinExistence type="predicted"/>
<feature type="domain" description="Myb-like" evidence="9">
    <location>
        <begin position="277"/>
        <end position="333"/>
    </location>
</feature>
<dbReference type="GO" id="GO:0005634">
    <property type="term" value="C:nucleus"/>
    <property type="evidence" value="ECO:0007669"/>
    <property type="project" value="UniProtKB-SubCell"/>
</dbReference>
<evidence type="ECO:0000256" key="5">
    <source>
        <dbReference type="ARBA" id="ARBA00023163"/>
    </source>
</evidence>
<dbReference type="PANTHER" id="PTHR21148">
    <property type="entry name" value="THIOREDOXIN DOMAIN-CONTAINING PROTEIN 9"/>
    <property type="match status" value="1"/>
</dbReference>
<dbReference type="AlphaFoldDB" id="A0A9J5WF46"/>
<feature type="region of interest" description="Disordered" evidence="8">
    <location>
        <begin position="550"/>
        <end position="573"/>
    </location>
</feature>
<sequence length="573" mass="64991">MEPLIDGDGHTSNDIASFADNLAPFPESTNVVYENPSAVIAPTEIHRLPVSPVRKLRPVRFGNGRNYVDMVDSNCDIDEALMTCTSDLGFLSQFSAQNASTVLPMECGFVNSLDENGVARCSEAEISAVQQMKSELDADCLNLISQSRILEAEFSSSSDDSEEHLPRKSLKLSLEDMVKKLMDKQEQMHKQLIEMLEKKEEERIIREEAWKQQEVERAKRDVELRAEEASRNLALIAFLENLLGEDFQIPKSSEVTSVVKDEGEEADIRSSDPCNRRWPKSEVQALVSVRTCLDHKFLKGAKGSVWEEVADGLAKMGYIRTAKKCKEKWENINKYYKRTIDSGLIRLSKYTLVELDLDKPTPWIAAIVAKQVLTVAKAVEDKLDEEIHALDRLDLDDLEVLRERRLQQMKKMAEKRNRWISLGHGEYSEIQAEKDFFSVVKASDRVVCHFYRENWPCKVMDKHLSILAKQHIETRFVKINAEKAPYLAEKLRIVVLPTLALIKNAKVDNYLVGFDELGGTDEFNTEELEERLAKADVIIFEGESSKILSKSKAQAQSNKSVRQSSNPDSSDSE</sequence>
<evidence type="ECO:0000313" key="11">
    <source>
        <dbReference type="Proteomes" id="UP000824120"/>
    </source>
</evidence>
<evidence type="ECO:0000313" key="10">
    <source>
        <dbReference type="EMBL" id="KAG5574379.1"/>
    </source>
</evidence>
<dbReference type="Gene3D" id="1.10.10.60">
    <property type="entry name" value="Homeodomain-like"/>
    <property type="match status" value="1"/>
</dbReference>
<dbReference type="SUPFAM" id="SSF52833">
    <property type="entry name" value="Thioredoxin-like"/>
    <property type="match status" value="1"/>
</dbReference>
<keyword evidence="5" id="KW-0804">Transcription</keyword>
<dbReference type="OrthoDB" id="691673at2759"/>
<evidence type="ECO:0000256" key="1">
    <source>
        <dbReference type="ARBA" id="ARBA00004123"/>
    </source>
</evidence>
<organism evidence="10 11">
    <name type="scientific">Solanum commersonii</name>
    <name type="common">Commerson's wild potato</name>
    <name type="synonym">Commerson's nightshade</name>
    <dbReference type="NCBI Taxonomy" id="4109"/>
    <lineage>
        <taxon>Eukaryota</taxon>
        <taxon>Viridiplantae</taxon>
        <taxon>Streptophyta</taxon>
        <taxon>Embryophyta</taxon>
        <taxon>Tracheophyta</taxon>
        <taxon>Spermatophyta</taxon>
        <taxon>Magnoliopsida</taxon>
        <taxon>eudicotyledons</taxon>
        <taxon>Gunneridae</taxon>
        <taxon>Pentapetalae</taxon>
        <taxon>asterids</taxon>
        <taxon>lamiids</taxon>
        <taxon>Solanales</taxon>
        <taxon>Solanaceae</taxon>
        <taxon>Solanoideae</taxon>
        <taxon>Solaneae</taxon>
        <taxon>Solanum</taxon>
    </lineage>
</organism>
<dbReference type="FunFam" id="1.10.10.60:FF:000061">
    <property type="entry name" value="Trihelix transcription factor GT-2"/>
    <property type="match status" value="1"/>
</dbReference>
<dbReference type="PROSITE" id="PS50090">
    <property type="entry name" value="MYB_LIKE"/>
    <property type="match status" value="1"/>
</dbReference>
<keyword evidence="7" id="KW-0175">Coiled coil</keyword>
<dbReference type="CDD" id="cd12203">
    <property type="entry name" value="GT1"/>
    <property type="match status" value="1"/>
</dbReference>
<keyword evidence="11" id="KW-1185">Reference proteome</keyword>
<gene>
    <name evidence="10" type="ORF">H5410_054513</name>
</gene>
<feature type="compositionally biased region" description="Low complexity" evidence="8">
    <location>
        <begin position="550"/>
        <end position="560"/>
    </location>
</feature>
<dbReference type="Pfam" id="PF13837">
    <property type="entry name" value="Myb_DNA-bind_4"/>
    <property type="match status" value="1"/>
</dbReference>
<evidence type="ECO:0000256" key="4">
    <source>
        <dbReference type="ARBA" id="ARBA00023125"/>
    </source>
</evidence>
<keyword evidence="6" id="KW-0539">Nucleus</keyword>